<organism evidence="4 5">
    <name type="scientific">Acidovorax carolinensis</name>
    <dbReference type="NCBI Taxonomy" id="553814"/>
    <lineage>
        <taxon>Bacteria</taxon>
        <taxon>Pseudomonadati</taxon>
        <taxon>Pseudomonadota</taxon>
        <taxon>Betaproteobacteria</taxon>
        <taxon>Burkholderiales</taxon>
        <taxon>Comamonadaceae</taxon>
        <taxon>Acidovorax</taxon>
    </lineage>
</organism>
<proteinExistence type="predicted"/>
<dbReference type="SMART" id="SM00899">
    <property type="entry name" value="FeoA"/>
    <property type="match status" value="1"/>
</dbReference>
<evidence type="ECO:0000256" key="1">
    <source>
        <dbReference type="ARBA" id="ARBA00023004"/>
    </source>
</evidence>
<name>A0A240U9Z7_9BURK</name>
<dbReference type="Proteomes" id="UP000194440">
    <property type="component" value="Chromosome"/>
</dbReference>
<dbReference type="KEGG" id="acis:CBP35_13720"/>
<dbReference type="Gene3D" id="2.30.30.90">
    <property type="match status" value="1"/>
</dbReference>
<feature type="region of interest" description="Disordered" evidence="2">
    <location>
        <begin position="1"/>
        <end position="21"/>
    </location>
</feature>
<gene>
    <name evidence="4" type="ORF">CBP36_05215</name>
</gene>
<reference evidence="4" key="1">
    <citation type="submission" date="2017-05" db="EMBL/GenBank/DDBJ databases">
        <title>Polyphasic characterization of four soil-derived phenanthrene-degrading Acidovorax strains and proposal of Acidovorax phenanthrenivorans sp. nov.</title>
        <authorList>
            <person name="Singleton D."/>
            <person name="Lee J."/>
            <person name="Dickey A.N."/>
            <person name="Stroud A."/>
            <person name="Scholl E.H."/>
            <person name="Wright F.A."/>
            <person name="Aitken M.D."/>
        </authorList>
    </citation>
    <scope>NUCLEOTIDE SEQUENCE</scope>
    <source>
        <strain evidence="4">P4</strain>
    </source>
</reference>
<dbReference type="EMBL" id="CP021366">
    <property type="protein sequence ID" value="ART58341.1"/>
    <property type="molecule type" value="Genomic_DNA"/>
</dbReference>
<dbReference type="Pfam" id="PF04023">
    <property type="entry name" value="FeoA"/>
    <property type="match status" value="1"/>
</dbReference>
<dbReference type="PANTHER" id="PTHR42954">
    <property type="entry name" value="FE(2+) TRANSPORT PROTEIN A"/>
    <property type="match status" value="1"/>
</dbReference>
<dbReference type="KEGG" id="acip:CBP36_05215"/>
<keyword evidence="1" id="KW-0408">Iron</keyword>
<dbReference type="InterPro" id="IPR052713">
    <property type="entry name" value="FeoA"/>
</dbReference>
<evidence type="ECO:0000256" key="2">
    <source>
        <dbReference type="SAM" id="MobiDB-lite"/>
    </source>
</evidence>
<accession>A0A240U9Z7</accession>
<dbReference type="AlphaFoldDB" id="A0A240U9Z7"/>
<sequence>MKAGETLTDLPRPDAVAPPPDLPVGLADLPLRVDAWVSGLRMDAAHQDGDVLLRLLEIGFLPGERVRVVARAFPAGDPLAVRVGRTTFALRRREAALVQVSTTTPVGEVVA</sequence>
<dbReference type="InterPro" id="IPR008988">
    <property type="entry name" value="Transcriptional_repressor_C"/>
</dbReference>
<dbReference type="OrthoDB" id="559009at2"/>
<dbReference type="SUPFAM" id="SSF50037">
    <property type="entry name" value="C-terminal domain of transcriptional repressors"/>
    <property type="match status" value="1"/>
</dbReference>
<evidence type="ECO:0000313" key="5">
    <source>
        <dbReference type="Proteomes" id="UP000194440"/>
    </source>
</evidence>
<dbReference type="InterPro" id="IPR038157">
    <property type="entry name" value="FeoA_core_dom"/>
</dbReference>
<dbReference type="InterPro" id="IPR007167">
    <property type="entry name" value="Fe-transptr_FeoA-like"/>
</dbReference>
<feature type="domain" description="Ferrous iron transporter FeoA-like" evidence="3">
    <location>
        <begin position="24"/>
        <end position="102"/>
    </location>
</feature>
<evidence type="ECO:0000259" key="3">
    <source>
        <dbReference type="SMART" id="SM00899"/>
    </source>
</evidence>
<keyword evidence="5" id="KW-1185">Reference proteome</keyword>
<evidence type="ECO:0000313" key="4">
    <source>
        <dbReference type="EMBL" id="ART58341.1"/>
    </source>
</evidence>
<dbReference type="GO" id="GO:0046914">
    <property type="term" value="F:transition metal ion binding"/>
    <property type="evidence" value="ECO:0007669"/>
    <property type="project" value="InterPro"/>
</dbReference>
<dbReference type="PANTHER" id="PTHR42954:SF2">
    <property type="entry name" value="FE(2+) TRANSPORT PROTEIN A"/>
    <property type="match status" value="1"/>
</dbReference>
<protein>
    <submittedName>
        <fullName evidence="4">Ferrous iron transport protein A</fullName>
    </submittedName>
</protein>